<protein>
    <submittedName>
        <fullName evidence="1">Uncharacterized protein</fullName>
    </submittedName>
</protein>
<keyword evidence="2" id="KW-1185">Reference proteome</keyword>
<comment type="caution">
    <text evidence="1">The sequence shown here is derived from an EMBL/GenBank/DDBJ whole genome shotgun (WGS) entry which is preliminary data.</text>
</comment>
<dbReference type="RefSeq" id="WP_188711379.1">
    <property type="nucleotide sequence ID" value="NZ_BMHO01000001.1"/>
</dbReference>
<evidence type="ECO:0000313" key="1">
    <source>
        <dbReference type="EMBL" id="GGD33274.1"/>
    </source>
</evidence>
<dbReference type="EMBL" id="BMHO01000001">
    <property type="protein sequence ID" value="GGD33274.1"/>
    <property type="molecule type" value="Genomic_DNA"/>
</dbReference>
<organism evidence="1 2">
    <name type="scientific">Microbacterium faecale</name>
    <dbReference type="NCBI Taxonomy" id="1804630"/>
    <lineage>
        <taxon>Bacteria</taxon>
        <taxon>Bacillati</taxon>
        <taxon>Actinomycetota</taxon>
        <taxon>Actinomycetes</taxon>
        <taxon>Micrococcales</taxon>
        <taxon>Microbacteriaceae</taxon>
        <taxon>Microbacterium</taxon>
    </lineage>
</organism>
<reference evidence="1" key="1">
    <citation type="journal article" date="2014" name="Int. J. Syst. Evol. Microbiol.">
        <title>Complete genome sequence of Corynebacterium casei LMG S-19264T (=DSM 44701T), isolated from a smear-ripened cheese.</title>
        <authorList>
            <consortium name="US DOE Joint Genome Institute (JGI-PGF)"/>
            <person name="Walter F."/>
            <person name="Albersmeier A."/>
            <person name="Kalinowski J."/>
            <person name="Ruckert C."/>
        </authorList>
    </citation>
    <scope>NUCLEOTIDE SEQUENCE</scope>
    <source>
        <strain evidence="1">CGMCC 1.15152</strain>
    </source>
</reference>
<name>A0A916Y7K3_9MICO</name>
<gene>
    <name evidence="1" type="ORF">GCM10010915_12080</name>
</gene>
<accession>A0A916Y7K3</accession>
<dbReference type="Proteomes" id="UP000633205">
    <property type="component" value="Unassembled WGS sequence"/>
</dbReference>
<proteinExistence type="predicted"/>
<sequence>MTIRTPARALRALEDRDGRVCVMTAAAGETLSPQHRQGGAGGRRDKHRLANLLWLDSIANGLIESDPEWQAIAKAWGVKISLHADPELIPVFYRHLHAWFVLEGDERHEVSAAVALDMMLAFYGETYLMWKAIADGTDRAWALAARGI</sequence>
<reference evidence="1" key="2">
    <citation type="submission" date="2020-09" db="EMBL/GenBank/DDBJ databases">
        <authorList>
            <person name="Sun Q."/>
            <person name="Zhou Y."/>
        </authorList>
    </citation>
    <scope>NUCLEOTIDE SEQUENCE</scope>
    <source>
        <strain evidence="1">CGMCC 1.15152</strain>
    </source>
</reference>
<evidence type="ECO:0000313" key="2">
    <source>
        <dbReference type="Proteomes" id="UP000633205"/>
    </source>
</evidence>
<dbReference type="AlphaFoldDB" id="A0A916Y7K3"/>